<sequence>MEARREEEMYHTLAMLYEQCVGILPQPRAYISLTASLFCTHAFFISIATICTHFALEEETFILSARRSSKFSRSQT</sequence>
<keyword evidence="2" id="KW-1185">Reference proteome</keyword>
<gene>
    <name evidence="1" type="ORF">EJ03DRAFT_91009</name>
</gene>
<evidence type="ECO:0000313" key="1">
    <source>
        <dbReference type="EMBL" id="KAF2769654.1"/>
    </source>
</evidence>
<organism evidence="1 2">
    <name type="scientific">Teratosphaeria nubilosa</name>
    <dbReference type="NCBI Taxonomy" id="161662"/>
    <lineage>
        <taxon>Eukaryota</taxon>
        <taxon>Fungi</taxon>
        <taxon>Dikarya</taxon>
        <taxon>Ascomycota</taxon>
        <taxon>Pezizomycotina</taxon>
        <taxon>Dothideomycetes</taxon>
        <taxon>Dothideomycetidae</taxon>
        <taxon>Mycosphaerellales</taxon>
        <taxon>Teratosphaeriaceae</taxon>
        <taxon>Teratosphaeria</taxon>
    </lineage>
</organism>
<accession>A0A6G1LBQ6</accession>
<protein>
    <submittedName>
        <fullName evidence="1">Uncharacterized protein</fullName>
    </submittedName>
</protein>
<evidence type="ECO:0000313" key="2">
    <source>
        <dbReference type="Proteomes" id="UP000799436"/>
    </source>
</evidence>
<dbReference type="AlphaFoldDB" id="A0A6G1LBQ6"/>
<dbReference type="EMBL" id="ML995832">
    <property type="protein sequence ID" value="KAF2769654.1"/>
    <property type="molecule type" value="Genomic_DNA"/>
</dbReference>
<proteinExistence type="predicted"/>
<name>A0A6G1LBQ6_9PEZI</name>
<reference evidence="1" key="1">
    <citation type="journal article" date="2020" name="Stud. Mycol.">
        <title>101 Dothideomycetes genomes: a test case for predicting lifestyles and emergence of pathogens.</title>
        <authorList>
            <person name="Haridas S."/>
            <person name="Albert R."/>
            <person name="Binder M."/>
            <person name="Bloem J."/>
            <person name="Labutti K."/>
            <person name="Salamov A."/>
            <person name="Andreopoulos B."/>
            <person name="Baker S."/>
            <person name="Barry K."/>
            <person name="Bills G."/>
            <person name="Bluhm B."/>
            <person name="Cannon C."/>
            <person name="Castanera R."/>
            <person name="Culley D."/>
            <person name="Daum C."/>
            <person name="Ezra D."/>
            <person name="Gonzalez J."/>
            <person name="Henrissat B."/>
            <person name="Kuo A."/>
            <person name="Liang C."/>
            <person name="Lipzen A."/>
            <person name="Lutzoni F."/>
            <person name="Magnuson J."/>
            <person name="Mondo S."/>
            <person name="Nolan M."/>
            <person name="Ohm R."/>
            <person name="Pangilinan J."/>
            <person name="Park H.-J."/>
            <person name="Ramirez L."/>
            <person name="Alfaro M."/>
            <person name="Sun H."/>
            <person name="Tritt A."/>
            <person name="Yoshinaga Y."/>
            <person name="Zwiers L.-H."/>
            <person name="Turgeon B."/>
            <person name="Goodwin S."/>
            <person name="Spatafora J."/>
            <person name="Crous P."/>
            <person name="Grigoriev I."/>
        </authorList>
    </citation>
    <scope>NUCLEOTIDE SEQUENCE</scope>
    <source>
        <strain evidence="1">CBS 116005</strain>
    </source>
</reference>
<dbReference type="Proteomes" id="UP000799436">
    <property type="component" value="Unassembled WGS sequence"/>
</dbReference>